<dbReference type="EMBL" id="KV750880">
    <property type="protein sequence ID" value="OCL02790.1"/>
    <property type="molecule type" value="Genomic_DNA"/>
</dbReference>
<dbReference type="OrthoDB" id="2135762at2759"/>
<keyword evidence="2" id="KW-1185">Reference proteome</keyword>
<dbReference type="InterPro" id="IPR013950">
    <property type="entry name" value="Mis14/Nsl1"/>
</dbReference>
<proteinExistence type="predicted"/>
<evidence type="ECO:0000313" key="2">
    <source>
        <dbReference type="Proteomes" id="UP000250140"/>
    </source>
</evidence>
<dbReference type="Proteomes" id="UP000250140">
    <property type="component" value="Unassembled WGS sequence"/>
</dbReference>
<accession>A0A8E2EQK4</accession>
<dbReference type="GO" id="GO:0000444">
    <property type="term" value="C:MIS12/MIND type complex"/>
    <property type="evidence" value="ECO:0007669"/>
    <property type="project" value="TreeGrafter"/>
</dbReference>
<sequence length="209" mass="23923">MDSNHHRRVELQSPADFTFLEGNVKQAARQKIDLHLPPSAAPVGEDELRKKVEELVDEYIRNTFAAAKQNISINGMDTEEVEKQAVGEEFEPFDSRLKDRLEALTVQKNSLVEKVADLRRTAPTLAAQAYQTAFLQESDQWEQEYRMREAQALQAPERVLDLDELKRWDEVQRMWERGTEGLGMLKGGLPETRARLERAEGVVGYLEGK</sequence>
<organism evidence="1 2">
    <name type="scientific">Glonium stellatum</name>
    <dbReference type="NCBI Taxonomy" id="574774"/>
    <lineage>
        <taxon>Eukaryota</taxon>
        <taxon>Fungi</taxon>
        <taxon>Dikarya</taxon>
        <taxon>Ascomycota</taxon>
        <taxon>Pezizomycotina</taxon>
        <taxon>Dothideomycetes</taxon>
        <taxon>Pleosporomycetidae</taxon>
        <taxon>Gloniales</taxon>
        <taxon>Gloniaceae</taxon>
        <taxon>Glonium</taxon>
    </lineage>
</organism>
<evidence type="ECO:0000313" key="1">
    <source>
        <dbReference type="EMBL" id="OCL02790.1"/>
    </source>
</evidence>
<protein>
    <recommendedName>
        <fullName evidence="3">Kinetochore protein mis14</fullName>
    </recommendedName>
</protein>
<name>A0A8E2EQK4_9PEZI</name>
<reference evidence="1 2" key="1">
    <citation type="journal article" date="2016" name="Nat. Commun.">
        <title>Ectomycorrhizal ecology is imprinted in the genome of the dominant symbiotic fungus Cenococcum geophilum.</title>
        <authorList>
            <consortium name="DOE Joint Genome Institute"/>
            <person name="Peter M."/>
            <person name="Kohler A."/>
            <person name="Ohm R.A."/>
            <person name="Kuo A."/>
            <person name="Krutzmann J."/>
            <person name="Morin E."/>
            <person name="Arend M."/>
            <person name="Barry K.W."/>
            <person name="Binder M."/>
            <person name="Choi C."/>
            <person name="Clum A."/>
            <person name="Copeland A."/>
            <person name="Grisel N."/>
            <person name="Haridas S."/>
            <person name="Kipfer T."/>
            <person name="LaButti K."/>
            <person name="Lindquist E."/>
            <person name="Lipzen A."/>
            <person name="Maire R."/>
            <person name="Meier B."/>
            <person name="Mihaltcheva S."/>
            <person name="Molinier V."/>
            <person name="Murat C."/>
            <person name="Poggeler S."/>
            <person name="Quandt C.A."/>
            <person name="Sperisen C."/>
            <person name="Tritt A."/>
            <person name="Tisserant E."/>
            <person name="Crous P.W."/>
            <person name="Henrissat B."/>
            <person name="Nehls U."/>
            <person name="Egli S."/>
            <person name="Spatafora J.W."/>
            <person name="Grigoriev I.V."/>
            <person name="Martin F.M."/>
        </authorList>
    </citation>
    <scope>NUCLEOTIDE SEQUENCE [LARGE SCALE GENOMIC DNA]</scope>
    <source>
        <strain evidence="1 2">CBS 207.34</strain>
    </source>
</reference>
<dbReference type="Pfam" id="PF08641">
    <property type="entry name" value="Mis14"/>
    <property type="match status" value="1"/>
</dbReference>
<dbReference type="GO" id="GO:0000070">
    <property type="term" value="P:mitotic sister chromatid segregation"/>
    <property type="evidence" value="ECO:0007669"/>
    <property type="project" value="InterPro"/>
</dbReference>
<evidence type="ECO:0008006" key="3">
    <source>
        <dbReference type="Google" id="ProtNLM"/>
    </source>
</evidence>
<gene>
    <name evidence="1" type="ORF">AOQ84DRAFT_357217</name>
</gene>
<dbReference type="PANTHER" id="PTHR31749:SF3">
    <property type="entry name" value="KINETOCHORE-ASSOCIATED PROTEIN NSL1 HOMOLOG"/>
    <property type="match status" value="1"/>
</dbReference>
<dbReference type="AlphaFoldDB" id="A0A8E2EQK4"/>
<dbReference type="PANTHER" id="PTHR31749">
    <property type="entry name" value="KINETOCHORE-ASSOCIATED PROTEIN NSL1 HOMOLOG"/>
    <property type="match status" value="1"/>
</dbReference>